<dbReference type="Pfam" id="PF16125">
    <property type="entry name" value="DUF4837"/>
    <property type="match status" value="1"/>
</dbReference>
<proteinExistence type="predicted"/>
<dbReference type="EMBL" id="WNDD01000005">
    <property type="protein sequence ID" value="MTV01204.1"/>
    <property type="molecule type" value="Genomic_DNA"/>
</dbReference>
<sequence>MRTRFLLTLILIALIGGTACNRSSKPAKQSIFMKRATGFAYEVLVVMDKDAWKGEAGRLLYDQLTAPIPGLPQNEPAMRVTYAEPFQFNGLLHYVRNIIHVRIDESLYTKVSVHKEKDRWATGQEVVTLNAPSSRILAEYLEKQGTSLVAWLGEKERERQADYLESSHSVWVNDKVRARFNAQLYAPEEMCSYKDTADFFWVTDHGTRGRIDMVVYSFPYVSGRTFTLDYLVAMRDSVLGEHIQGAFPGSYMTTEKRFTPSYEAISKNGEYCGVVRGLWEMEGDMMGGPFVSHAHLDEKNQRVVVAETFVYAPGTKKAKLLRRGEASLYTFCMD</sequence>
<organism evidence="2 8">
    <name type="scientific">Parabacteroides merdae</name>
    <dbReference type="NCBI Taxonomy" id="46503"/>
    <lineage>
        <taxon>Bacteria</taxon>
        <taxon>Pseudomonadati</taxon>
        <taxon>Bacteroidota</taxon>
        <taxon>Bacteroidia</taxon>
        <taxon>Bacteroidales</taxon>
        <taxon>Tannerellaceae</taxon>
        <taxon>Parabacteroides</taxon>
    </lineage>
</organism>
<protein>
    <submittedName>
        <fullName evidence="2">DUF4837 family protein</fullName>
    </submittedName>
</protein>
<gene>
    <name evidence="5" type="ORF">DXB61_07075</name>
    <name evidence="2" type="ORF">GMD66_11365</name>
    <name evidence="3" type="ORF">GMD82_04740</name>
    <name evidence="4" type="ORF">GME02_05895</name>
</gene>
<evidence type="ECO:0000313" key="5">
    <source>
        <dbReference type="EMBL" id="RGN52417.1"/>
    </source>
</evidence>
<evidence type="ECO:0000313" key="2">
    <source>
        <dbReference type="EMBL" id="MTU29790.1"/>
    </source>
</evidence>
<dbReference type="STRING" id="46503.ERS852463_02986"/>
<evidence type="ECO:0000313" key="3">
    <source>
        <dbReference type="EMBL" id="MTU38822.1"/>
    </source>
</evidence>
<keyword evidence="7" id="KW-1185">Reference proteome</keyword>
<name>A0A3E4ZPQ5_9BACT</name>
<evidence type="ECO:0000313" key="7">
    <source>
        <dbReference type="Proteomes" id="UP000434916"/>
    </source>
</evidence>
<dbReference type="Proteomes" id="UP000482671">
    <property type="component" value="Unassembled WGS sequence"/>
</dbReference>
<accession>A0A3E4ZPQ5</accession>
<evidence type="ECO:0000256" key="1">
    <source>
        <dbReference type="SAM" id="SignalP"/>
    </source>
</evidence>
<dbReference type="PROSITE" id="PS51257">
    <property type="entry name" value="PROKAR_LIPOPROTEIN"/>
    <property type="match status" value="1"/>
</dbReference>
<dbReference type="EMBL" id="WNCN01000005">
    <property type="protein sequence ID" value="MTU38822.1"/>
    <property type="molecule type" value="Genomic_DNA"/>
</dbReference>
<evidence type="ECO:0000313" key="8">
    <source>
        <dbReference type="Proteomes" id="UP000437446"/>
    </source>
</evidence>
<dbReference type="AlphaFoldDB" id="A0A3E4ZPQ5"/>
<reference evidence="5 6" key="1">
    <citation type="submission" date="2018-08" db="EMBL/GenBank/DDBJ databases">
        <title>A genome reference for cultivated species of the human gut microbiota.</title>
        <authorList>
            <person name="Zou Y."/>
            <person name="Xue W."/>
            <person name="Luo G."/>
        </authorList>
    </citation>
    <scope>NUCLEOTIDE SEQUENCE [LARGE SCALE GENOMIC DNA]</scope>
    <source>
        <strain evidence="5 6">OM05-11AA</strain>
    </source>
</reference>
<feature type="signal peptide" evidence="1">
    <location>
        <begin position="1"/>
        <end position="21"/>
    </location>
</feature>
<evidence type="ECO:0000313" key="4">
    <source>
        <dbReference type="EMBL" id="MTV01204.1"/>
    </source>
</evidence>
<feature type="chain" id="PRO_5044593077" evidence="1">
    <location>
        <begin position="22"/>
        <end position="334"/>
    </location>
</feature>
<dbReference type="InterPro" id="IPR032286">
    <property type="entry name" value="DUF4837"/>
</dbReference>
<dbReference type="Proteomes" id="UP000261088">
    <property type="component" value="Unassembled WGS sequence"/>
</dbReference>
<dbReference type="RefSeq" id="WP_122116034.1">
    <property type="nucleotide sequence ID" value="NZ_DAWDVS010000007.1"/>
</dbReference>
<dbReference type="Proteomes" id="UP000434916">
    <property type="component" value="Unassembled WGS sequence"/>
</dbReference>
<dbReference type="Proteomes" id="UP000437446">
    <property type="component" value="Unassembled WGS sequence"/>
</dbReference>
<comment type="caution">
    <text evidence="2">The sequence shown here is derived from an EMBL/GenBank/DDBJ whole genome shotgun (WGS) entry which is preliminary data.</text>
</comment>
<dbReference type="EMBL" id="WNCR01000004">
    <property type="protein sequence ID" value="MTU29790.1"/>
    <property type="molecule type" value="Genomic_DNA"/>
</dbReference>
<evidence type="ECO:0000313" key="6">
    <source>
        <dbReference type="Proteomes" id="UP000261088"/>
    </source>
</evidence>
<evidence type="ECO:0000313" key="9">
    <source>
        <dbReference type="Proteomes" id="UP000482671"/>
    </source>
</evidence>
<dbReference type="EMBL" id="QSUP01000006">
    <property type="protein sequence ID" value="RGN52417.1"/>
    <property type="molecule type" value="Genomic_DNA"/>
</dbReference>
<keyword evidence="1" id="KW-0732">Signal</keyword>
<reference evidence="7 8" key="2">
    <citation type="journal article" date="2019" name="Nat. Med.">
        <title>A library of human gut bacterial isolates paired with longitudinal multiomics data enables mechanistic microbiome research.</title>
        <authorList>
            <person name="Poyet M."/>
            <person name="Groussin M."/>
            <person name="Gibbons S.M."/>
            <person name="Avila-Pacheco J."/>
            <person name="Jiang X."/>
            <person name="Kearney S.M."/>
            <person name="Perrotta A.R."/>
            <person name="Berdy B."/>
            <person name="Zhao S."/>
            <person name="Lieberman T.D."/>
            <person name="Swanson P.K."/>
            <person name="Smith M."/>
            <person name="Roesemann S."/>
            <person name="Alexander J.E."/>
            <person name="Rich S.A."/>
            <person name="Livny J."/>
            <person name="Vlamakis H."/>
            <person name="Clish C."/>
            <person name="Bullock K."/>
            <person name="Deik A."/>
            <person name="Scott J."/>
            <person name="Pierce K.A."/>
            <person name="Xavier R.J."/>
            <person name="Alm E.J."/>
        </authorList>
    </citation>
    <scope>NUCLEOTIDE SEQUENCE [LARGE SCALE GENOMIC DNA]</scope>
    <source>
        <strain evidence="4 9">BIOML-A11</strain>
        <strain evidence="2 8">BIOML-A25</strain>
        <strain evidence="3 7">BIOML-A29</strain>
    </source>
</reference>